<dbReference type="OrthoDB" id="4841107at2759"/>
<feature type="region of interest" description="Disordered" evidence="1">
    <location>
        <begin position="400"/>
        <end position="438"/>
    </location>
</feature>
<feature type="compositionally biased region" description="Basic and acidic residues" evidence="1">
    <location>
        <begin position="419"/>
        <end position="430"/>
    </location>
</feature>
<proteinExistence type="predicted"/>
<keyword evidence="3" id="KW-1185">Reference proteome</keyword>
<name>A0A9W8U4K8_9HYPO</name>
<dbReference type="AlphaFoldDB" id="A0A9W8U4K8"/>
<sequence length="465" mass="52080">MSFVSNLISSNESSEEVAELLPKFVSSISKSSPLIFFYHMIDAEETTLTVQVLGANISFKFSHQRAKRFISQGGITRQLENKTTGFIAVATPQAQRIVLAAAESGHGLGQYGDLLDKKKGVLPNNVWTRRVISMGRILGMKMGSPYDRKSIDENRDGIFLGSHVEVKLAVHGICVLLESFKITKNLDKVTMEDLHKLRTVRWQDGTRPLFEVYFSRKHCQRCKSLVRRLSDATGITIRLLWRDRLIKKEYVIRDTHNNTPRRPGQPPVRPAFDPQDFDFGDVLPEDSAIEVTSDDEEVQHVDQIDLTNIRSTSPAGISEEIDSLIDGLAYRVGQMQDCPEGATSALVGFARTMSAHNRRKNAVHVSKPLPATPVIEAPIEVLEGNERQRQTVPRVQRTLFGRPRSNGGLERARSASPCRRREGSVRDRSPRRYRMTRPENGSARILERVPSSSMPCGLLQGAEGI</sequence>
<evidence type="ECO:0000313" key="3">
    <source>
        <dbReference type="Proteomes" id="UP001152130"/>
    </source>
</evidence>
<protein>
    <submittedName>
        <fullName evidence="2">Uncharacterized protein</fullName>
    </submittedName>
</protein>
<reference evidence="2" key="1">
    <citation type="submission" date="2022-10" db="EMBL/GenBank/DDBJ databases">
        <title>Fusarium specimens isolated from Avocado Roots.</title>
        <authorList>
            <person name="Stajich J."/>
            <person name="Roper C."/>
            <person name="Heimlech-Rivalta G."/>
        </authorList>
    </citation>
    <scope>NUCLEOTIDE SEQUENCE</scope>
    <source>
        <strain evidence="2">CF00143</strain>
    </source>
</reference>
<evidence type="ECO:0000313" key="2">
    <source>
        <dbReference type="EMBL" id="KAJ4002568.1"/>
    </source>
</evidence>
<evidence type="ECO:0000256" key="1">
    <source>
        <dbReference type="SAM" id="MobiDB-lite"/>
    </source>
</evidence>
<dbReference type="EMBL" id="JAPDHF010000032">
    <property type="protein sequence ID" value="KAJ4002568.1"/>
    <property type="molecule type" value="Genomic_DNA"/>
</dbReference>
<comment type="caution">
    <text evidence="2">The sequence shown here is derived from an EMBL/GenBank/DDBJ whole genome shotgun (WGS) entry which is preliminary data.</text>
</comment>
<organism evidence="2 3">
    <name type="scientific">Fusarium irregulare</name>
    <dbReference type="NCBI Taxonomy" id="2494466"/>
    <lineage>
        <taxon>Eukaryota</taxon>
        <taxon>Fungi</taxon>
        <taxon>Dikarya</taxon>
        <taxon>Ascomycota</taxon>
        <taxon>Pezizomycotina</taxon>
        <taxon>Sordariomycetes</taxon>
        <taxon>Hypocreomycetidae</taxon>
        <taxon>Hypocreales</taxon>
        <taxon>Nectriaceae</taxon>
        <taxon>Fusarium</taxon>
        <taxon>Fusarium incarnatum-equiseti species complex</taxon>
    </lineage>
</organism>
<accession>A0A9W8U4K8</accession>
<gene>
    <name evidence="2" type="ORF">NW766_012821</name>
</gene>
<dbReference type="Proteomes" id="UP001152130">
    <property type="component" value="Unassembled WGS sequence"/>
</dbReference>